<proteinExistence type="predicted"/>
<dbReference type="InterPro" id="IPR001466">
    <property type="entry name" value="Beta-lactam-related"/>
</dbReference>
<dbReference type="EMBL" id="BLJN01000004">
    <property type="protein sequence ID" value="GFE82545.1"/>
    <property type="molecule type" value="Genomic_DNA"/>
</dbReference>
<dbReference type="InterPro" id="IPR050491">
    <property type="entry name" value="AmpC-like"/>
</dbReference>
<evidence type="ECO:0000259" key="4">
    <source>
        <dbReference type="Pfam" id="PF00144"/>
    </source>
</evidence>
<gene>
    <name evidence="5" type="ORF">GCM10011487_45450</name>
</gene>
<dbReference type="AlphaFoldDB" id="A0A829YGE2"/>
<feature type="transmembrane region" description="Helical" evidence="2">
    <location>
        <begin position="519"/>
        <end position="544"/>
    </location>
</feature>
<feature type="transmembrane region" description="Helical" evidence="2">
    <location>
        <begin position="564"/>
        <end position="582"/>
    </location>
</feature>
<name>A0A829YGE2_9GAMM</name>
<evidence type="ECO:0000313" key="5">
    <source>
        <dbReference type="EMBL" id="GFE82545.1"/>
    </source>
</evidence>
<sequence length="665" mass="72495">MRARVLTMFLAALCSWASPGWAQEGAQLPPPGPAAETTVPQTEPPGAAPLTRENVEAWLDGYMPYALQTGDIAGAVVVVVKDGQVLAQKGYGYADVKTKKPVDPELTLFRPGSISKLFTWTAVMQQVEQGKLALDADVNQYLDFEIPPRDGQPVTLRNIMTHTAGFEEQLKGLMGEEGGEPVKPYDELLKHWVPERIFAPGTTPAYSNYATSLAGYIVQRVSGVPFDDYIEQNIFAPLGMQHASFRQPLPESLKPLMSSGYNLASEGEAKPYEIVGPAPAGSLAATGADMAKFMIAHLQNGAFGSARILQEDTAKQMHGTPLTILPRVHRMLLGFYEQNYNGRRALGHGGDTNWFHSDLHLFIDDGVGMYISVNSLGKGGAAQNVRATLFEQFADRYLPGPTLDGKVDDKTAAEHARMMAGVYENSRRIDSSFFKLLGLAGPVKVIPNPDNTISVSMALNLAGVPIKWREVEPFVYRDADGESLLSAEVKDGQVVRFSFDGVSPFMMFDRTPASRSPGWLLPTAIIGLISLLLTSLAWPVSALVRRHYGVAYGLSGDDAKAHRWVRIAATAAVAILIAWAITIAKMMGNLTLLSTGSDGWVWLMQLLSLVVFVGGAIFGVWNAWVVVRSPRKWYAKAWAVVLALSLLLLLYIALTFHLIAFDVNY</sequence>
<keyword evidence="2" id="KW-1133">Transmembrane helix</keyword>
<feature type="transmembrane region" description="Helical" evidence="2">
    <location>
        <begin position="602"/>
        <end position="625"/>
    </location>
</feature>
<keyword evidence="2" id="KW-0472">Membrane</keyword>
<protein>
    <recommendedName>
        <fullName evidence="4">Beta-lactamase-related domain-containing protein</fullName>
    </recommendedName>
</protein>
<feature type="region of interest" description="Disordered" evidence="1">
    <location>
        <begin position="24"/>
        <end position="48"/>
    </location>
</feature>
<reference evidence="6" key="1">
    <citation type="submission" date="2020-01" db="EMBL/GenBank/DDBJ databases">
        <title>'Steroidobacter agaridevorans' sp. nov., agar-degrading bacteria isolated from rhizosphere soils.</title>
        <authorList>
            <person name="Ikenaga M."/>
            <person name="Kataoka M."/>
            <person name="Murouchi A."/>
            <person name="Katsuragi S."/>
            <person name="Sakai M."/>
        </authorList>
    </citation>
    <scope>NUCLEOTIDE SEQUENCE [LARGE SCALE GENOMIC DNA]</scope>
    <source>
        <strain evidence="6">YU21-B</strain>
    </source>
</reference>
<keyword evidence="3" id="KW-0732">Signal</keyword>
<dbReference type="Gene3D" id="3.40.710.10">
    <property type="entry name" value="DD-peptidase/beta-lactamase superfamily"/>
    <property type="match status" value="1"/>
</dbReference>
<dbReference type="PANTHER" id="PTHR46825">
    <property type="entry name" value="D-ALANYL-D-ALANINE-CARBOXYPEPTIDASE/ENDOPEPTIDASE AMPH"/>
    <property type="match status" value="1"/>
</dbReference>
<feature type="transmembrane region" description="Helical" evidence="2">
    <location>
        <begin position="637"/>
        <end position="660"/>
    </location>
</feature>
<keyword evidence="6" id="KW-1185">Reference proteome</keyword>
<feature type="chain" id="PRO_5032957970" description="Beta-lactamase-related domain-containing protein" evidence="3">
    <location>
        <begin position="23"/>
        <end position="665"/>
    </location>
</feature>
<dbReference type="PANTHER" id="PTHR46825:SF9">
    <property type="entry name" value="BETA-LACTAMASE-RELATED DOMAIN-CONTAINING PROTEIN"/>
    <property type="match status" value="1"/>
</dbReference>
<evidence type="ECO:0000313" key="6">
    <source>
        <dbReference type="Proteomes" id="UP000445000"/>
    </source>
</evidence>
<comment type="caution">
    <text evidence="5">The sequence shown here is derived from an EMBL/GenBank/DDBJ whole genome shotgun (WGS) entry which is preliminary data.</text>
</comment>
<dbReference type="Pfam" id="PF00144">
    <property type="entry name" value="Beta-lactamase"/>
    <property type="match status" value="1"/>
</dbReference>
<dbReference type="RefSeq" id="WP_202626870.1">
    <property type="nucleotide sequence ID" value="NZ_BLJN01000004.1"/>
</dbReference>
<feature type="signal peptide" evidence="3">
    <location>
        <begin position="1"/>
        <end position="22"/>
    </location>
</feature>
<dbReference type="InterPro" id="IPR012338">
    <property type="entry name" value="Beta-lactam/transpept-like"/>
</dbReference>
<accession>A0A829YGE2</accession>
<organism evidence="5 6">
    <name type="scientific">Steroidobacter agaridevorans</name>
    <dbReference type="NCBI Taxonomy" id="2695856"/>
    <lineage>
        <taxon>Bacteria</taxon>
        <taxon>Pseudomonadati</taxon>
        <taxon>Pseudomonadota</taxon>
        <taxon>Gammaproteobacteria</taxon>
        <taxon>Steroidobacterales</taxon>
        <taxon>Steroidobacteraceae</taxon>
        <taxon>Steroidobacter</taxon>
    </lineage>
</organism>
<evidence type="ECO:0000256" key="2">
    <source>
        <dbReference type="SAM" id="Phobius"/>
    </source>
</evidence>
<evidence type="ECO:0000256" key="1">
    <source>
        <dbReference type="SAM" id="MobiDB-lite"/>
    </source>
</evidence>
<feature type="domain" description="Beta-lactamase-related" evidence="4">
    <location>
        <begin position="68"/>
        <end position="381"/>
    </location>
</feature>
<dbReference type="SUPFAM" id="SSF56601">
    <property type="entry name" value="beta-lactamase/transpeptidase-like"/>
    <property type="match status" value="1"/>
</dbReference>
<evidence type="ECO:0000256" key="3">
    <source>
        <dbReference type="SAM" id="SignalP"/>
    </source>
</evidence>
<dbReference type="Proteomes" id="UP000445000">
    <property type="component" value="Unassembled WGS sequence"/>
</dbReference>
<keyword evidence="2" id="KW-0812">Transmembrane</keyword>